<evidence type="ECO:0000256" key="1">
    <source>
        <dbReference type="ARBA" id="ARBA00022801"/>
    </source>
</evidence>
<dbReference type="GO" id="GO:0016787">
    <property type="term" value="F:hydrolase activity"/>
    <property type="evidence" value="ECO:0007669"/>
    <property type="project" value="UniProtKB-KW"/>
</dbReference>
<dbReference type="PROSITE" id="PS51192">
    <property type="entry name" value="HELICASE_ATP_BIND_1"/>
    <property type="match status" value="1"/>
</dbReference>
<dbReference type="InterPro" id="IPR011545">
    <property type="entry name" value="DEAD/DEAH_box_helicase_dom"/>
</dbReference>
<sequence>MTCLCLEDDDDYVPYVPIKQSREAKFLKWRPPRHILEAPQREYDAIREKHHILVDGEKIPPPIKHFKFPPAILKYLKSKGINRPTLIQVQDLPVVLSGLDMIGIALTRSGKTLAFSIPLIMFALEEEVKLPLIRGEGLIGIIRELGRQTYESICVMNEFLILDGYPKLRILLCIGGMSMADQWNTLSDGIHIVVATPACNLAIGYEISTGDIEIFKSKGIKTIQVQGLPVILCLDEVDRMNDMGFEDDVKNIMSYHACNLAIGYEITTGDIEIFKSKGIKPIQVQGLPVRELARQTYESICVMNEFLVLDGYPKLRILLCIGGMSMADQWNKLSDGIHIVVATPGRLMDILEKGNLN</sequence>
<name>A0A397VLT5_9GLOM</name>
<reference evidence="4 5" key="1">
    <citation type="submission" date="2018-06" db="EMBL/GenBank/DDBJ databases">
        <title>Comparative genomics reveals the genomic features of Rhizophagus irregularis, R. cerebriforme, R. diaphanum and Gigaspora rosea, and their symbiotic lifestyle signature.</title>
        <authorList>
            <person name="Morin E."/>
            <person name="San Clemente H."/>
            <person name="Chen E.C.H."/>
            <person name="De La Providencia I."/>
            <person name="Hainaut M."/>
            <person name="Kuo A."/>
            <person name="Kohler A."/>
            <person name="Murat C."/>
            <person name="Tang N."/>
            <person name="Roy S."/>
            <person name="Loubradou J."/>
            <person name="Henrissat B."/>
            <person name="Grigoriev I.V."/>
            <person name="Corradi N."/>
            <person name="Roux C."/>
            <person name="Martin F.M."/>
        </authorList>
    </citation>
    <scope>NUCLEOTIDE SEQUENCE [LARGE SCALE GENOMIC DNA]</scope>
    <source>
        <strain evidence="4 5">DAOM 194757</strain>
    </source>
</reference>
<evidence type="ECO:0000313" key="5">
    <source>
        <dbReference type="Proteomes" id="UP000266673"/>
    </source>
</evidence>
<evidence type="ECO:0000256" key="2">
    <source>
        <dbReference type="ARBA" id="ARBA00022806"/>
    </source>
</evidence>
<accession>A0A397VLT5</accession>
<dbReference type="SMART" id="SM00487">
    <property type="entry name" value="DEXDc"/>
    <property type="match status" value="1"/>
</dbReference>
<dbReference type="STRING" id="44941.A0A397VLT5"/>
<dbReference type="GO" id="GO:0003676">
    <property type="term" value="F:nucleic acid binding"/>
    <property type="evidence" value="ECO:0007669"/>
    <property type="project" value="InterPro"/>
</dbReference>
<keyword evidence="2" id="KW-0547">Nucleotide-binding</keyword>
<dbReference type="AlphaFoldDB" id="A0A397VLT5"/>
<dbReference type="EMBL" id="QKWP01000261">
    <property type="protein sequence ID" value="RIB23465.1"/>
    <property type="molecule type" value="Genomic_DNA"/>
</dbReference>
<keyword evidence="2" id="KW-0347">Helicase</keyword>
<dbReference type="InterPro" id="IPR027417">
    <property type="entry name" value="P-loop_NTPase"/>
</dbReference>
<dbReference type="Pfam" id="PF00270">
    <property type="entry name" value="DEAD"/>
    <property type="match status" value="2"/>
</dbReference>
<dbReference type="GO" id="GO:0004386">
    <property type="term" value="F:helicase activity"/>
    <property type="evidence" value="ECO:0007669"/>
    <property type="project" value="UniProtKB-KW"/>
</dbReference>
<dbReference type="InterPro" id="IPR014001">
    <property type="entry name" value="Helicase_ATP-bd"/>
</dbReference>
<dbReference type="OrthoDB" id="196131at2759"/>
<feature type="domain" description="Helicase ATP-binding" evidence="3">
    <location>
        <begin position="92"/>
        <end position="253"/>
    </location>
</feature>
<organism evidence="4 5">
    <name type="scientific">Gigaspora rosea</name>
    <dbReference type="NCBI Taxonomy" id="44941"/>
    <lineage>
        <taxon>Eukaryota</taxon>
        <taxon>Fungi</taxon>
        <taxon>Fungi incertae sedis</taxon>
        <taxon>Mucoromycota</taxon>
        <taxon>Glomeromycotina</taxon>
        <taxon>Glomeromycetes</taxon>
        <taxon>Diversisporales</taxon>
        <taxon>Gigasporaceae</taxon>
        <taxon>Gigaspora</taxon>
    </lineage>
</organism>
<evidence type="ECO:0000313" key="4">
    <source>
        <dbReference type="EMBL" id="RIB23465.1"/>
    </source>
</evidence>
<dbReference type="Gene3D" id="3.40.50.300">
    <property type="entry name" value="P-loop containing nucleotide triphosphate hydrolases"/>
    <property type="match status" value="2"/>
</dbReference>
<evidence type="ECO:0000259" key="3">
    <source>
        <dbReference type="PROSITE" id="PS51192"/>
    </source>
</evidence>
<dbReference type="PANTHER" id="PTHR47958">
    <property type="entry name" value="ATP-DEPENDENT RNA HELICASE DBP3"/>
    <property type="match status" value="1"/>
</dbReference>
<keyword evidence="2" id="KW-0067">ATP-binding</keyword>
<dbReference type="Proteomes" id="UP000266673">
    <property type="component" value="Unassembled WGS sequence"/>
</dbReference>
<comment type="caution">
    <text evidence="4">The sequence shown here is derived from an EMBL/GenBank/DDBJ whole genome shotgun (WGS) entry which is preliminary data.</text>
</comment>
<keyword evidence="5" id="KW-1185">Reference proteome</keyword>
<dbReference type="SUPFAM" id="SSF52540">
    <property type="entry name" value="P-loop containing nucleoside triphosphate hydrolases"/>
    <property type="match status" value="2"/>
</dbReference>
<gene>
    <name evidence="4" type="ORF">C2G38_2171257</name>
</gene>
<dbReference type="GO" id="GO:0005524">
    <property type="term" value="F:ATP binding"/>
    <property type="evidence" value="ECO:0007669"/>
    <property type="project" value="InterPro"/>
</dbReference>
<keyword evidence="1 4" id="KW-0378">Hydrolase</keyword>
<proteinExistence type="predicted"/>
<protein>
    <submittedName>
        <fullName evidence="4">P-loop containing nucleoside triphosphate hydrolase protein</fullName>
    </submittedName>
</protein>